<organism evidence="1">
    <name type="scientific">marine sediment metagenome</name>
    <dbReference type="NCBI Taxonomy" id="412755"/>
    <lineage>
        <taxon>unclassified sequences</taxon>
        <taxon>metagenomes</taxon>
        <taxon>ecological metagenomes</taxon>
    </lineage>
</organism>
<dbReference type="AlphaFoldDB" id="A0A0F9G2A8"/>
<gene>
    <name evidence="1" type="ORF">LCGC14_2234300</name>
</gene>
<evidence type="ECO:0000313" key="1">
    <source>
        <dbReference type="EMBL" id="KKL57547.1"/>
    </source>
</evidence>
<dbReference type="EMBL" id="LAZR01030128">
    <property type="protein sequence ID" value="KKL57547.1"/>
    <property type="molecule type" value="Genomic_DNA"/>
</dbReference>
<name>A0A0F9G2A8_9ZZZZ</name>
<feature type="non-terminal residue" evidence="1">
    <location>
        <position position="1"/>
    </location>
</feature>
<reference evidence="1" key="1">
    <citation type="journal article" date="2015" name="Nature">
        <title>Complex archaea that bridge the gap between prokaryotes and eukaryotes.</title>
        <authorList>
            <person name="Spang A."/>
            <person name="Saw J.H."/>
            <person name="Jorgensen S.L."/>
            <person name="Zaremba-Niedzwiedzka K."/>
            <person name="Martijn J."/>
            <person name="Lind A.E."/>
            <person name="van Eijk R."/>
            <person name="Schleper C."/>
            <person name="Guy L."/>
            <person name="Ettema T.J."/>
        </authorList>
    </citation>
    <scope>NUCLEOTIDE SEQUENCE</scope>
</reference>
<comment type="caution">
    <text evidence="1">The sequence shown here is derived from an EMBL/GenBank/DDBJ whole genome shotgun (WGS) entry which is preliminary data.</text>
</comment>
<proteinExistence type="predicted"/>
<accession>A0A0F9G2A8</accession>
<sequence length="99" mass="11474">KNKRTVFFACTVDHSKKIVDAFNKVDSCNLTVEYQMTSNGVNNEWDFWNITNMTIRDFANKGVTILVMDKKDLKEISMGINPLDNIKRAYTNLYFKGLK</sequence>
<protein>
    <submittedName>
        <fullName evidence="1">Uncharacterized protein</fullName>
    </submittedName>
</protein>